<keyword evidence="13" id="KW-1185">Reference proteome</keyword>
<accession>A0A1Y2BNM1</accession>
<dbReference type="GO" id="GO:0032259">
    <property type="term" value="P:methylation"/>
    <property type="evidence" value="ECO:0007669"/>
    <property type="project" value="UniProtKB-KW"/>
</dbReference>
<dbReference type="EC" id="2.1.1.100" evidence="3 10"/>
<evidence type="ECO:0000256" key="3">
    <source>
        <dbReference type="ARBA" id="ARBA00012151"/>
    </source>
</evidence>
<evidence type="ECO:0000256" key="5">
    <source>
        <dbReference type="ARBA" id="ARBA00022679"/>
    </source>
</evidence>
<evidence type="ECO:0000313" key="13">
    <source>
        <dbReference type="Proteomes" id="UP000193642"/>
    </source>
</evidence>
<evidence type="ECO:0000256" key="6">
    <source>
        <dbReference type="ARBA" id="ARBA00022691"/>
    </source>
</evidence>
<dbReference type="AlphaFoldDB" id="A0A1Y2BNM1"/>
<protein>
    <recommendedName>
        <fullName evidence="3 10">Protein-S-isoprenylcysteine O-methyltransferase</fullName>
        <ecNumber evidence="3 10">2.1.1.100</ecNumber>
    </recommendedName>
</protein>
<gene>
    <name evidence="12" type="ORF">BCR33DRAFT_722152</name>
</gene>
<keyword evidence="9 10" id="KW-0472">Membrane</keyword>
<feature type="compositionally biased region" description="Basic and acidic residues" evidence="11">
    <location>
        <begin position="1"/>
        <end position="12"/>
    </location>
</feature>
<dbReference type="Gene3D" id="1.20.120.1630">
    <property type="match status" value="1"/>
</dbReference>
<keyword evidence="5" id="KW-0808">Transferase</keyword>
<feature type="transmembrane region" description="Helical" evidence="10">
    <location>
        <begin position="145"/>
        <end position="162"/>
    </location>
</feature>
<comment type="similarity">
    <text evidence="2 10">Belongs to the class VI-like SAM-binding methyltransferase superfamily. Isoprenylcysteine carboxyl methyltransferase family.</text>
</comment>
<comment type="subcellular location">
    <subcellularLocation>
        <location evidence="10">Endoplasmic reticulum membrane</location>
        <topology evidence="10">Multi-pass membrane protein</topology>
    </subcellularLocation>
    <subcellularLocation>
        <location evidence="1">Membrane</location>
        <topology evidence="1">Multi-pass membrane protein</topology>
    </subcellularLocation>
</comment>
<evidence type="ECO:0000256" key="7">
    <source>
        <dbReference type="ARBA" id="ARBA00022692"/>
    </source>
</evidence>
<dbReference type="InterPro" id="IPR007269">
    <property type="entry name" value="ICMT_MeTrfase"/>
</dbReference>
<reference evidence="12 13" key="1">
    <citation type="submission" date="2016-07" db="EMBL/GenBank/DDBJ databases">
        <title>Pervasive Adenine N6-methylation of Active Genes in Fungi.</title>
        <authorList>
            <consortium name="DOE Joint Genome Institute"/>
            <person name="Mondo S.J."/>
            <person name="Dannebaum R.O."/>
            <person name="Kuo R.C."/>
            <person name="Labutti K."/>
            <person name="Haridas S."/>
            <person name="Kuo A."/>
            <person name="Salamov A."/>
            <person name="Ahrendt S.R."/>
            <person name="Lipzen A."/>
            <person name="Sullivan W."/>
            <person name="Andreopoulos W.B."/>
            <person name="Clum A."/>
            <person name="Lindquist E."/>
            <person name="Daum C."/>
            <person name="Ramamoorthy G.K."/>
            <person name="Gryganskyi A."/>
            <person name="Culley D."/>
            <person name="Magnuson J.K."/>
            <person name="James T.Y."/>
            <person name="O'Malley M.A."/>
            <person name="Stajich J.E."/>
            <person name="Spatafora J.W."/>
            <person name="Visel A."/>
            <person name="Grigoriev I.V."/>
        </authorList>
    </citation>
    <scope>NUCLEOTIDE SEQUENCE [LARGE SCALE GENOMIC DNA]</scope>
    <source>
        <strain evidence="12 13">JEL800</strain>
    </source>
</reference>
<keyword evidence="10" id="KW-0256">Endoplasmic reticulum</keyword>
<feature type="transmembrane region" description="Helical" evidence="10">
    <location>
        <begin position="119"/>
        <end position="139"/>
    </location>
</feature>
<feature type="compositionally biased region" description="Polar residues" evidence="11">
    <location>
        <begin position="32"/>
        <end position="42"/>
    </location>
</feature>
<organism evidence="12 13">
    <name type="scientific">Rhizoclosmatium globosum</name>
    <dbReference type="NCBI Taxonomy" id="329046"/>
    <lineage>
        <taxon>Eukaryota</taxon>
        <taxon>Fungi</taxon>
        <taxon>Fungi incertae sedis</taxon>
        <taxon>Chytridiomycota</taxon>
        <taxon>Chytridiomycota incertae sedis</taxon>
        <taxon>Chytridiomycetes</taxon>
        <taxon>Chytridiales</taxon>
        <taxon>Chytriomycetaceae</taxon>
        <taxon>Rhizoclosmatium</taxon>
    </lineage>
</organism>
<keyword evidence="4 10" id="KW-0489">Methyltransferase</keyword>
<dbReference type="STRING" id="329046.A0A1Y2BNM1"/>
<comment type="catalytic activity">
    <reaction evidence="10">
        <text>[protein]-C-terminal S-[(2E,6E)-farnesyl]-L-cysteine + S-adenosyl-L-methionine = [protein]-C-terminal S-[(2E,6E)-farnesyl]-L-cysteine methyl ester + S-adenosyl-L-homocysteine</text>
        <dbReference type="Rhea" id="RHEA:21672"/>
        <dbReference type="Rhea" id="RHEA-COMP:12125"/>
        <dbReference type="Rhea" id="RHEA-COMP:12126"/>
        <dbReference type="ChEBI" id="CHEBI:57856"/>
        <dbReference type="ChEBI" id="CHEBI:59789"/>
        <dbReference type="ChEBI" id="CHEBI:90510"/>
        <dbReference type="ChEBI" id="CHEBI:90511"/>
        <dbReference type="EC" id="2.1.1.100"/>
    </reaction>
</comment>
<evidence type="ECO:0000256" key="2">
    <source>
        <dbReference type="ARBA" id="ARBA00009140"/>
    </source>
</evidence>
<proteinExistence type="inferred from homology"/>
<dbReference type="OrthoDB" id="422086at2759"/>
<evidence type="ECO:0000256" key="8">
    <source>
        <dbReference type="ARBA" id="ARBA00022989"/>
    </source>
</evidence>
<keyword evidence="8 10" id="KW-1133">Transmembrane helix</keyword>
<dbReference type="EMBL" id="MCGO01000056">
    <property type="protein sequence ID" value="ORY36349.1"/>
    <property type="molecule type" value="Genomic_DNA"/>
</dbReference>
<dbReference type="GO" id="GO:0004671">
    <property type="term" value="F:protein C-terminal S-isoprenylcysteine carboxyl O-methyltransferase activity"/>
    <property type="evidence" value="ECO:0007669"/>
    <property type="project" value="UniProtKB-EC"/>
</dbReference>
<dbReference type="PROSITE" id="PS51564">
    <property type="entry name" value="SAM_ICMT"/>
    <property type="match status" value="1"/>
</dbReference>
<keyword evidence="6 10" id="KW-0949">S-adenosyl-L-methionine</keyword>
<feature type="compositionally biased region" description="Low complexity" evidence="11">
    <location>
        <begin position="50"/>
        <end position="68"/>
    </location>
</feature>
<evidence type="ECO:0000256" key="9">
    <source>
        <dbReference type="ARBA" id="ARBA00023136"/>
    </source>
</evidence>
<evidence type="ECO:0000313" key="12">
    <source>
        <dbReference type="EMBL" id="ORY36349.1"/>
    </source>
</evidence>
<sequence length="332" mass="37871">MDRIKLTRKLRESSNPFGSPESDDDDHLDSDINLNNGHATQHQNLVNPISVSNSVSNSNSNSNSNRRSGIQRAQLPVDLRLNSNDNCSNDNEQETGLPPLSMRRLLGRLYDTNHSHAQVSLLSFVLGVTLCAGFTHAFIGSTHQLLGLYLGFLSLFHYMEYLTTAMHRYDVGMNSFVLNHSRAYHIALSFGFIEYLVEWYFWPSSKQLDAWTIVGCITVLLFQSLRSLAMMTAGANFTHLISFRKEHNHVLVTDGIYSILRHPSYTAFFYWAVILQGGVMKNPVACLGYCVALCKFFVNRIRIEEDTLVHFFGPQYEEYRKRSWVFIPGVWN</sequence>
<evidence type="ECO:0000256" key="1">
    <source>
        <dbReference type="ARBA" id="ARBA00004141"/>
    </source>
</evidence>
<name>A0A1Y2BNM1_9FUNG</name>
<keyword evidence="7 10" id="KW-0812">Transmembrane</keyword>
<dbReference type="Pfam" id="PF04140">
    <property type="entry name" value="ICMT"/>
    <property type="match status" value="1"/>
</dbReference>
<feature type="transmembrane region" description="Helical" evidence="10">
    <location>
        <begin position="208"/>
        <end position="225"/>
    </location>
</feature>
<feature type="region of interest" description="Disordered" evidence="11">
    <location>
        <begin position="1"/>
        <end position="42"/>
    </location>
</feature>
<evidence type="ECO:0000256" key="4">
    <source>
        <dbReference type="ARBA" id="ARBA00022603"/>
    </source>
</evidence>
<dbReference type="Proteomes" id="UP000193642">
    <property type="component" value="Unassembled WGS sequence"/>
</dbReference>
<dbReference type="InterPro" id="IPR025770">
    <property type="entry name" value="PPMT_MeTrfase"/>
</dbReference>
<feature type="transmembrane region" description="Helical" evidence="10">
    <location>
        <begin position="183"/>
        <end position="202"/>
    </location>
</feature>
<comment type="caution">
    <text evidence="12">The sequence shown here is derived from an EMBL/GenBank/DDBJ whole genome shotgun (WGS) entry which is preliminary data.</text>
</comment>
<evidence type="ECO:0000256" key="10">
    <source>
        <dbReference type="RuleBase" id="RU362022"/>
    </source>
</evidence>
<dbReference type="GO" id="GO:0005789">
    <property type="term" value="C:endoplasmic reticulum membrane"/>
    <property type="evidence" value="ECO:0007669"/>
    <property type="project" value="UniProtKB-SubCell"/>
</dbReference>
<dbReference type="PANTHER" id="PTHR12714">
    <property type="entry name" value="PROTEIN-S ISOPRENYLCYSTEINE O-METHYLTRANSFERASE"/>
    <property type="match status" value="1"/>
</dbReference>
<feature type="region of interest" description="Disordered" evidence="11">
    <location>
        <begin position="50"/>
        <end position="69"/>
    </location>
</feature>
<evidence type="ECO:0000256" key="11">
    <source>
        <dbReference type="SAM" id="MobiDB-lite"/>
    </source>
</evidence>
<dbReference type="PANTHER" id="PTHR12714:SF9">
    <property type="entry name" value="PROTEIN-S-ISOPRENYLCYSTEINE O-METHYLTRANSFERASE"/>
    <property type="match status" value="1"/>
</dbReference>